<sequence length="447" mass="44547">MRNNLRRSILVAAAATGIWALGSAAANAAENPAVPSTDGVTSTVDGLTKTVTKTVDGATGGVAGTSKVTDTAKKTVDGVASTVDGVTDPVKERVPGAANLPRVSDVTKTVEDTTDGLTGDVAKPGKVVKKAHKAVKGVEKTVKKTTDLDLPTGEVPGVVPSLPGLGSLPTLPDTSALPTDSLTDVQGLPGKLPVELPATPKLPSAPGSANDLLASLSGAGIRPEDLTGKVQAVIGTAKPVVDGVASDVLPPAAHRIVVKVVPVVQQTAGDAGALADGAVARTTPYAGVVTGSVQGFTLGTASNVVPAAQDTVDRLVPVVVSVPTTAVPFAQDLAGTTVPFAQDLATGTVADAQTTVGNVKDGALSLLPALPTDLTDVANIPALPALPADLPQVPADLPQLPADLPQVPAELPQVPAELPQVPAELPQVELPQLPAELPTLPGTLPTV</sequence>
<protein>
    <submittedName>
        <fullName evidence="2">Uncharacterized protein</fullName>
    </submittedName>
</protein>
<evidence type="ECO:0000313" key="2">
    <source>
        <dbReference type="EMBL" id="WNE97170.1"/>
    </source>
</evidence>
<dbReference type="Proteomes" id="UP001305606">
    <property type="component" value="Chromosome"/>
</dbReference>
<reference evidence="2 3" key="1">
    <citation type="submission" date="2023-02" db="EMBL/GenBank/DDBJ databases">
        <title>Streptomyces sp. SCA4-21 with antifungal activity against Fusarium oxysporum f. sp. cubense, Streptomyces sp. SCA2-17 with antifungal activity against Fusarium oxysporum f. sp. cubense.</title>
        <authorList>
            <person name="Qi D."/>
        </authorList>
    </citation>
    <scope>NUCLEOTIDE SEQUENCE [LARGE SCALE GENOMIC DNA]</scope>
    <source>
        <strain evidence="2 3">SCA4-21</strain>
    </source>
</reference>
<dbReference type="EMBL" id="CP117522">
    <property type="protein sequence ID" value="WNE97170.1"/>
    <property type="molecule type" value="Genomic_DNA"/>
</dbReference>
<evidence type="ECO:0000313" key="3">
    <source>
        <dbReference type="Proteomes" id="UP001305606"/>
    </source>
</evidence>
<keyword evidence="1" id="KW-0732">Signal</keyword>
<feature type="signal peptide" evidence="1">
    <location>
        <begin position="1"/>
        <end position="28"/>
    </location>
</feature>
<organism evidence="2 3">
    <name type="scientific">Streptomyces luomodiensis</name>
    <dbReference type="NCBI Taxonomy" id="3026192"/>
    <lineage>
        <taxon>Bacteria</taxon>
        <taxon>Bacillati</taxon>
        <taxon>Actinomycetota</taxon>
        <taxon>Actinomycetes</taxon>
        <taxon>Kitasatosporales</taxon>
        <taxon>Streptomycetaceae</taxon>
        <taxon>Streptomyces</taxon>
    </lineage>
</organism>
<evidence type="ECO:0000256" key="1">
    <source>
        <dbReference type="SAM" id="SignalP"/>
    </source>
</evidence>
<feature type="chain" id="PRO_5046173639" evidence="1">
    <location>
        <begin position="29"/>
        <end position="447"/>
    </location>
</feature>
<gene>
    <name evidence="2" type="ORF">PS467_18450</name>
</gene>
<name>A0ABY9UZB3_9ACTN</name>
<dbReference type="RefSeq" id="WP_311036208.1">
    <property type="nucleotide sequence ID" value="NZ_CP117522.1"/>
</dbReference>
<keyword evidence="3" id="KW-1185">Reference proteome</keyword>
<proteinExistence type="predicted"/>
<accession>A0ABY9UZB3</accession>